<organism evidence="1 2">
    <name type="scientific">Eumeta variegata</name>
    <name type="common">Bagworm moth</name>
    <name type="synonym">Eumeta japonica</name>
    <dbReference type="NCBI Taxonomy" id="151549"/>
    <lineage>
        <taxon>Eukaryota</taxon>
        <taxon>Metazoa</taxon>
        <taxon>Ecdysozoa</taxon>
        <taxon>Arthropoda</taxon>
        <taxon>Hexapoda</taxon>
        <taxon>Insecta</taxon>
        <taxon>Pterygota</taxon>
        <taxon>Neoptera</taxon>
        <taxon>Endopterygota</taxon>
        <taxon>Lepidoptera</taxon>
        <taxon>Glossata</taxon>
        <taxon>Ditrysia</taxon>
        <taxon>Tineoidea</taxon>
        <taxon>Psychidae</taxon>
        <taxon>Oiketicinae</taxon>
        <taxon>Eumeta</taxon>
    </lineage>
</organism>
<name>A0A4C1T305_EUMVA</name>
<evidence type="ECO:0000313" key="1">
    <source>
        <dbReference type="EMBL" id="GBP08879.1"/>
    </source>
</evidence>
<accession>A0A4C1T305</accession>
<proteinExistence type="predicted"/>
<sequence length="190" mass="20684">MYVMRTVPAAARAAASPAHACTLLKQPFKYTAAWCCGWESLMKNVTLGNVTMSHRTRERPAECLASLSHSTMIVLVLVYPFKTFRSHSAVSEGYIALNSTVPFRLAPNEVAAGAGAGRRIHTHPIFHGKSSANPSRICKATTSLRMDAPAIREDVWAHAISNAKRKHTLAPNVKKDNGQCTRAVVPVPPR</sequence>
<gene>
    <name evidence="1" type="ORF">EVAR_78273_1</name>
</gene>
<evidence type="ECO:0000313" key="2">
    <source>
        <dbReference type="Proteomes" id="UP000299102"/>
    </source>
</evidence>
<keyword evidence="2" id="KW-1185">Reference proteome</keyword>
<reference evidence="1 2" key="1">
    <citation type="journal article" date="2019" name="Commun. Biol.">
        <title>The bagworm genome reveals a unique fibroin gene that provides high tensile strength.</title>
        <authorList>
            <person name="Kono N."/>
            <person name="Nakamura H."/>
            <person name="Ohtoshi R."/>
            <person name="Tomita M."/>
            <person name="Numata K."/>
            <person name="Arakawa K."/>
        </authorList>
    </citation>
    <scope>NUCLEOTIDE SEQUENCE [LARGE SCALE GENOMIC DNA]</scope>
</reference>
<comment type="caution">
    <text evidence="1">The sequence shown here is derived from an EMBL/GenBank/DDBJ whole genome shotgun (WGS) entry which is preliminary data.</text>
</comment>
<dbReference type="AlphaFoldDB" id="A0A4C1T305"/>
<protein>
    <submittedName>
        <fullName evidence="1">Uncharacterized protein</fullName>
    </submittedName>
</protein>
<dbReference type="EMBL" id="BGZK01000033">
    <property type="protein sequence ID" value="GBP08879.1"/>
    <property type="molecule type" value="Genomic_DNA"/>
</dbReference>
<dbReference type="Proteomes" id="UP000299102">
    <property type="component" value="Unassembled WGS sequence"/>
</dbReference>